<dbReference type="Proteomes" id="UP000680348">
    <property type="component" value="Unassembled WGS sequence"/>
</dbReference>
<feature type="region of interest" description="Disordered" evidence="1">
    <location>
        <begin position="121"/>
        <end position="157"/>
    </location>
</feature>
<reference evidence="2" key="1">
    <citation type="submission" date="2021-04" db="EMBL/GenBank/DDBJ databases">
        <title>Pseudaminobacter soli sp. nov., isolated from paddy soil contaminated by heavy metals.</title>
        <authorList>
            <person name="Zhang K."/>
        </authorList>
    </citation>
    <scope>NUCLEOTIDE SEQUENCE</scope>
    <source>
        <strain evidence="2">19-2017</strain>
    </source>
</reference>
<dbReference type="RefSeq" id="WP_210320376.1">
    <property type="nucleotide sequence ID" value="NZ_JABVCF010000035.1"/>
</dbReference>
<dbReference type="AlphaFoldDB" id="A0A942E2H5"/>
<evidence type="ECO:0000256" key="1">
    <source>
        <dbReference type="SAM" id="MobiDB-lite"/>
    </source>
</evidence>
<comment type="caution">
    <text evidence="2">The sequence shown here is derived from an EMBL/GenBank/DDBJ whole genome shotgun (WGS) entry which is preliminary data.</text>
</comment>
<keyword evidence="3" id="KW-1185">Reference proteome</keyword>
<protein>
    <submittedName>
        <fullName evidence="2">Uncharacterized protein</fullName>
    </submittedName>
</protein>
<proteinExistence type="predicted"/>
<evidence type="ECO:0000313" key="3">
    <source>
        <dbReference type="Proteomes" id="UP000680348"/>
    </source>
</evidence>
<organism evidence="2 3">
    <name type="scientific">Pseudaminobacter soli</name>
    <name type="common">ex Zhang et al. 2022</name>
    <dbReference type="NCBI Taxonomy" id="2831468"/>
    <lineage>
        <taxon>Bacteria</taxon>
        <taxon>Pseudomonadati</taxon>
        <taxon>Pseudomonadota</taxon>
        <taxon>Alphaproteobacteria</taxon>
        <taxon>Hyphomicrobiales</taxon>
        <taxon>Phyllobacteriaceae</taxon>
        <taxon>Pseudaminobacter</taxon>
    </lineage>
</organism>
<gene>
    <name evidence="2" type="ORF">KEU06_28925</name>
</gene>
<dbReference type="EMBL" id="JAGWCR010000035">
    <property type="protein sequence ID" value="MBS3652604.1"/>
    <property type="molecule type" value="Genomic_DNA"/>
</dbReference>
<sequence length="157" mass="18239">MASDYLATKMPGVFEVQQRRGARDKGRDIVVWLDPPGAAPRRWQLYQCKHYGAVLGAGTAAEEIGRVLYYTSIDDYIAPEEYWFVTHKGVTSPFQDLLDDPKKLKGFVLDHWNQYCAEKNHKDEEDRTGRRVQSARRCVRLQHPPREAATRPHRRTR</sequence>
<name>A0A942E2H5_9HYPH</name>
<evidence type="ECO:0000313" key="2">
    <source>
        <dbReference type="EMBL" id="MBS3652604.1"/>
    </source>
</evidence>
<accession>A0A942E2H5</accession>